<protein>
    <submittedName>
        <fullName evidence="1">Uncharacterized protein</fullName>
    </submittedName>
</protein>
<reference evidence="1" key="1">
    <citation type="submission" date="2021-02" db="EMBL/GenBank/DDBJ databases">
        <authorList>
            <person name="Cremers G."/>
            <person name="Picone N."/>
        </authorList>
    </citation>
    <scope>NUCLEOTIDE SEQUENCE</scope>
    <source>
        <strain evidence="1">PQ17</strain>
    </source>
</reference>
<organism evidence="1 2">
    <name type="scientific">Candidatus Methylacidithermus pantelleriae</name>
    <dbReference type="NCBI Taxonomy" id="2744239"/>
    <lineage>
        <taxon>Bacteria</taxon>
        <taxon>Pseudomonadati</taxon>
        <taxon>Verrucomicrobiota</taxon>
        <taxon>Methylacidiphilae</taxon>
        <taxon>Methylacidiphilales</taxon>
        <taxon>Methylacidiphilaceae</taxon>
        <taxon>Candidatus Methylacidithermus</taxon>
    </lineage>
</organism>
<proteinExistence type="predicted"/>
<sequence length="88" mass="10273">MGGLPFQLALVVPRKFAERFREHWKAWKIRGATGEERETPLPPGDRVSYQRFHSSGGTIACLRLLHFCPRKPPPEWFFLPYFFSCHGQ</sequence>
<dbReference type="EMBL" id="CAJNOB010000006">
    <property type="protein sequence ID" value="CAF0693630.1"/>
    <property type="molecule type" value="Genomic_DNA"/>
</dbReference>
<keyword evidence="2" id="KW-1185">Reference proteome</keyword>
<evidence type="ECO:0000313" key="2">
    <source>
        <dbReference type="Proteomes" id="UP000663859"/>
    </source>
</evidence>
<gene>
    <name evidence="1" type="ORF">MPNT_140066</name>
</gene>
<comment type="caution">
    <text evidence="1">The sequence shown here is derived from an EMBL/GenBank/DDBJ whole genome shotgun (WGS) entry which is preliminary data.</text>
</comment>
<dbReference type="Proteomes" id="UP000663859">
    <property type="component" value="Unassembled WGS sequence"/>
</dbReference>
<dbReference type="AlphaFoldDB" id="A0A8J2FVJ2"/>
<name>A0A8J2FVJ2_9BACT</name>
<evidence type="ECO:0000313" key="1">
    <source>
        <dbReference type="EMBL" id="CAF0693630.1"/>
    </source>
</evidence>
<accession>A0A8J2FVJ2</accession>